<feature type="domain" description="Reverse transcriptase" evidence="1">
    <location>
        <begin position="179"/>
        <end position="318"/>
    </location>
</feature>
<dbReference type="Proteomes" id="UP000275846">
    <property type="component" value="Unassembled WGS sequence"/>
</dbReference>
<dbReference type="WBParaSite" id="SSLN_0000332901-mRNA-1">
    <property type="protein sequence ID" value="SSLN_0000332901-mRNA-1"/>
    <property type="gene ID" value="SSLN_0000332901"/>
</dbReference>
<dbReference type="Pfam" id="PF00078">
    <property type="entry name" value="RVT_1"/>
    <property type="match status" value="1"/>
</dbReference>
<protein>
    <submittedName>
        <fullName evidence="4">Reverse transcriptase domain-containing protein</fullName>
    </submittedName>
</protein>
<evidence type="ECO:0000313" key="3">
    <source>
        <dbReference type="Proteomes" id="UP000275846"/>
    </source>
</evidence>
<gene>
    <name evidence="2" type="ORF">SSLN_LOCUS3229</name>
</gene>
<accession>A0A183SG81</accession>
<keyword evidence="3" id="KW-1185">Reference proteome</keyword>
<dbReference type="AlphaFoldDB" id="A0A183SG81"/>
<sequence length="479" mass="54878">MMKEGKFNEDLHVLLATVRGSAGSQRCGLCNDNGLLLLRTCVEHRLLLTNTFFCLLIREKATWMQPWSRCWQLLNYVLIRSVFKCSSVISDAAVNWLPKVNTNNDPALLPSLPEYIRDVPQISSGKALGSDTIPPDVYKHGGPRLRVELTTLFQEMWRQGQAPQDFKHATVVHIYKRKGNRQLCDKHRGISLLNISGKIFARILLNRPNSQQEQGLLPESQCGFRRHRETTNMIFATHLLQEKCQEMRTHLYTTFMDLTKACDKGDRDELWKDMHKFGCPERFTHMVRQLHDGMMARVTDYRMVTEVFTVTNGVKQGCLSCNTEIDDEIAQRISKASQAFGRLLAYVWNCHGIHLNTKLKMYKPQFLTAILYGAENWTKFFSQPRKLKRFHISYLHEILKLRCTPTPWDPSQVWWHAQGPDGLYGTPTPWDPSQVWWHAQGRLGPRQPPAPSPISGLLDSVLTPDTAPATCALSHLQSS</sequence>
<evidence type="ECO:0000313" key="2">
    <source>
        <dbReference type="EMBL" id="VDL89614.1"/>
    </source>
</evidence>
<dbReference type="EMBL" id="UYSU01032471">
    <property type="protein sequence ID" value="VDL89614.1"/>
    <property type="molecule type" value="Genomic_DNA"/>
</dbReference>
<dbReference type="InterPro" id="IPR000477">
    <property type="entry name" value="RT_dom"/>
</dbReference>
<evidence type="ECO:0000313" key="4">
    <source>
        <dbReference type="WBParaSite" id="SSLN_0000332901-mRNA-1"/>
    </source>
</evidence>
<reference evidence="2 3" key="2">
    <citation type="submission" date="2018-11" db="EMBL/GenBank/DDBJ databases">
        <authorList>
            <consortium name="Pathogen Informatics"/>
        </authorList>
    </citation>
    <scope>NUCLEOTIDE SEQUENCE [LARGE SCALE GENOMIC DNA]</scope>
    <source>
        <strain evidence="2 3">NST_G2</strain>
    </source>
</reference>
<evidence type="ECO:0000259" key="1">
    <source>
        <dbReference type="Pfam" id="PF00078"/>
    </source>
</evidence>
<reference evidence="4" key="1">
    <citation type="submission" date="2016-06" db="UniProtKB">
        <authorList>
            <consortium name="WormBaseParasite"/>
        </authorList>
    </citation>
    <scope>IDENTIFICATION</scope>
</reference>
<name>A0A183SG81_SCHSO</name>
<organism evidence="4">
    <name type="scientific">Schistocephalus solidus</name>
    <name type="common">Tapeworm</name>
    <dbReference type="NCBI Taxonomy" id="70667"/>
    <lineage>
        <taxon>Eukaryota</taxon>
        <taxon>Metazoa</taxon>
        <taxon>Spiralia</taxon>
        <taxon>Lophotrochozoa</taxon>
        <taxon>Platyhelminthes</taxon>
        <taxon>Cestoda</taxon>
        <taxon>Eucestoda</taxon>
        <taxon>Diphyllobothriidea</taxon>
        <taxon>Diphyllobothriidae</taxon>
        <taxon>Schistocephalus</taxon>
    </lineage>
</organism>
<proteinExistence type="predicted"/>
<dbReference type="PANTHER" id="PTHR47027">
    <property type="entry name" value="REVERSE TRANSCRIPTASE DOMAIN-CONTAINING PROTEIN"/>
    <property type="match status" value="1"/>
</dbReference>
<dbReference type="OrthoDB" id="10070415at2759"/>
<dbReference type="PANTHER" id="PTHR47027:SF26">
    <property type="entry name" value="REVERSE TRANSCRIPTASE DOMAIN-CONTAINING PROTEIN"/>
    <property type="match status" value="1"/>
</dbReference>